<name>A0A7S3C2I2_9VIRI</name>
<proteinExistence type="predicted"/>
<protein>
    <submittedName>
        <fullName evidence="1">Uncharacterized protein</fullName>
    </submittedName>
</protein>
<reference evidence="1" key="1">
    <citation type="submission" date="2021-01" db="EMBL/GenBank/DDBJ databases">
        <authorList>
            <person name="Corre E."/>
            <person name="Pelletier E."/>
            <person name="Niang G."/>
            <person name="Scheremetjew M."/>
            <person name="Finn R."/>
            <person name="Kale V."/>
            <person name="Holt S."/>
            <person name="Cochrane G."/>
            <person name="Meng A."/>
            <person name="Brown T."/>
            <person name="Cohen L."/>
        </authorList>
    </citation>
    <scope>NUCLEOTIDE SEQUENCE</scope>
    <source>
        <strain evidence="1">RCC927</strain>
    </source>
</reference>
<accession>A0A7S3C2I2</accession>
<organism evidence="1">
    <name type="scientific">Prasinoderma singulare</name>
    <dbReference type="NCBI Taxonomy" id="676789"/>
    <lineage>
        <taxon>Eukaryota</taxon>
        <taxon>Viridiplantae</taxon>
        <taxon>Prasinodermophyta</taxon>
        <taxon>Prasinodermophyceae</taxon>
        <taxon>Prasinodermales</taxon>
        <taxon>Prasinodermaceae</taxon>
        <taxon>Prasinoderma</taxon>
    </lineage>
</organism>
<gene>
    <name evidence="1" type="ORF">PSIN1315_LOCUS12734</name>
</gene>
<dbReference type="EMBL" id="HBHY01019912">
    <property type="protein sequence ID" value="CAE0150366.1"/>
    <property type="molecule type" value="Transcribed_RNA"/>
</dbReference>
<dbReference type="AlphaFoldDB" id="A0A7S3C2I2"/>
<sequence>MHRGDAGAAHTIDGSYFAAVYGMDLTTRAERDAATLTAFGSKHVQGATAVSPDDLSMKDTPKAKRLRYYISQAGGKSSKAGGKTGAGGKGCAKAGVLLGRTLYDNEDLSPSARAAAEKAYAAGKPFNVYAFGCGQAVAAIRQAEWGPKQDRYATLESVNALEESKAWTKRQLKCSFFDGMRACLTVAKTIPGSFELCFDFRLQSSGSILGVFPHVRLCHDGPWIKLAVADQMIGVSSNKRFTPVGKKELERAGITDRSLNSWVEAALDFTSRPPRR</sequence>
<evidence type="ECO:0000313" key="1">
    <source>
        <dbReference type="EMBL" id="CAE0150366.1"/>
    </source>
</evidence>